<comment type="caution">
    <text evidence="1">The sequence shown here is derived from an EMBL/GenBank/DDBJ whole genome shotgun (WGS) entry which is preliminary data.</text>
</comment>
<dbReference type="AlphaFoldDB" id="A0A3M7RMH9"/>
<organism evidence="1 2">
    <name type="scientific">Brachionus plicatilis</name>
    <name type="common">Marine rotifer</name>
    <name type="synonym">Brachionus muelleri</name>
    <dbReference type="NCBI Taxonomy" id="10195"/>
    <lineage>
        <taxon>Eukaryota</taxon>
        <taxon>Metazoa</taxon>
        <taxon>Spiralia</taxon>
        <taxon>Gnathifera</taxon>
        <taxon>Rotifera</taxon>
        <taxon>Eurotatoria</taxon>
        <taxon>Monogononta</taxon>
        <taxon>Pseudotrocha</taxon>
        <taxon>Ploima</taxon>
        <taxon>Brachionidae</taxon>
        <taxon>Brachionus</taxon>
    </lineage>
</organism>
<evidence type="ECO:0000313" key="1">
    <source>
        <dbReference type="EMBL" id="RNA24741.1"/>
    </source>
</evidence>
<dbReference type="Proteomes" id="UP000276133">
    <property type="component" value="Unassembled WGS sequence"/>
</dbReference>
<reference evidence="1 2" key="1">
    <citation type="journal article" date="2018" name="Sci. Rep.">
        <title>Genomic signatures of local adaptation to the degree of environmental predictability in rotifers.</title>
        <authorList>
            <person name="Franch-Gras L."/>
            <person name="Hahn C."/>
            <person name="Garcia-Roger E.M."/>
            <person name="Carmona M.J."/>
            <person name="Serra M."/>
            <person name="Gomez A."/>
        </authorList>
    </citation>
    <scope>NUCLEOTIDE SEQUENCE [LARGE SCALE GENOMIC DNA]</scope>
    <source>
        <strain evidence="1">HYR1</strain>
    </source>
</reference>
<protein>
    <submittedName>
        <fullName evidence="1">Uncharacterized protein</fullName>
    </submittedName>
</protein>
<proteinExistence type="predicted"/>
<evidence type="ECO:0000313" key="2">
    <source>
        <dbReference type="Proteomes" id="UP000276133"/>
    </source>
</evidence>
<keyword evidence="2" id="KW-1185">Reference proteome</keyword>
<dbReference type="EMBL" id="REGN01003055">
    <property type="protein sequence ID" value="RNA24741.1"/>
    <property type="molecule type" value="Genomic_DNA"/>
</dbReference>
<sequence length="218" mass="24424">MNNVDVGISLYLHINSSFSNNLNPALTQLLIARKFTELNIPYIAQELTDPIRLNLNGTNTQYLCNTDGVSLDLSNLDSCESCVSKLSDIDVPETCPEIFQNRQSNISMKNFQMVIDDLNENLRKNNTEKDLSPPIANMTEYVGRVENYAIVRTNDSTITSNLKRRRSISRALDTIIPTINSQIEDSLKKSIGNILDSVNEISFEKKGPSSDFPGFTEL</sequence>
<gene>
    <name evidence="1" type="ORF">BpHYR1_026655</name>
</gene>
<accession>A0A3M7RMH9</accession>
<dbReference type="OrthoDB" id="10683303at2759"/>
<name>A0A3M7RMH9_BRAPC</name>